<feature type="domain" description="THIF-type NAD/FAD binding fold" evidence="2">
    <location>
        <begin position="3"/>
        <end position="230"/>
    </location>
</feature>
<dbReference type="GO" id="GO:0016779">
    <property type="term" value="F:nucleotidyltransferase activity"/>
    <property type="evidence" value="ECO:0007669"/>
    <property type="project" value="UniProtKB-KW"/>
</dbReference>
<dbReference type="InterPro" id="IPR000594">
    <property type="entry name" value="ThiF_NAD_FAD-bd"/>
</dbReference>
<dbReference type="PANTHER" id="PTHR10953:SF102">
    <property type="entry name" value="ADENYLYLTRANSFERASE AND SULFURTRANSFERASE MOCS3"/>
    <property type="match status" value="1"/>
</dbReference>
<name>A0A366HZD0_9FIRM</name>
<dbReference type="SUPFAM" id="SSF69572">
    <property type="entry name" value="Activating enzymes of the ubiquitin-like proteins"/>
    <property type="match status" value="1"/>
</dbReference>
<evidence type="ECO:0000256" key="1">
    <source>
        <dbReference type="ARBA" id="ARBA00009919"/>
    </source>
</evidence>
<protein>
    <submittedName>
        <fullName evidence="3">Adenylyltransferase/sulfurtransferase</fullName>
    </submittedName>
</protein>
<comment type="caution">
    <text evidence="3">The sequence shown here is derived from an EMBL/GenBank/DDBJ whole genome shotgun (WGS) entry which is preliminary data.</text>
</comment>
<evidence type="ECO:0000313" key="3">
    <source>
        <dbReference type="EMBL" id="RBP59690.1"/>
    </source>
</evidence>
<keyword evidence="3" id="KW-0808">Transferase</keyword>
<comment type="similarity">
    <text evidence="1">Belongs to the HesA/MoeB/ThiF family.</text>
</comment>
<dbReference type="GO" id="GO:0005737">
    <property type="term" value="C:cytoplasm"/>
    <property type="evidence" value="ECO:0007669"/>
    <property type="project" value="TreeGrafter"/>
</dbReference>
<evidence type="ECO:0000259" key="2">
    <source>
        <dbReference type="Pfam" id="PF00899"/>
    </source>
</evidence>
<dbReference type="GO" id="GO:0004792">
    <property type="term" value="F:thiosulfate-cyanide sulfurtransferase activity"/>
    <property type="evidence" value="ECO:0007669"/>
    <property type="project" value="TreeGrafter"/>
</dbReference>
<dbReference type="AlphaFoldDB" id="A0A366HZD0"/>
<dbReference type="Pfam" id="PF00899">
    <property type="entry name" value="ThiF"/>
    <property type="match status" value="1"/>
</dbReference>
<dbReference type="InterPro" id="IPR045886">
    <property type="entry name" value="ThiF/MoeB/HesA"/>
</dbReference>
<reference evidence="3 4" key="1">
    <citation type="submission" date="2018-06" db="EMBL/GenBank/DDBJ databases">
        <title>Genomic Encyclopedia of Type Strains, Phase IV (KMG-IV): sequencing the most valuable type-strain genomes for metagenomic binning, comparative biology and taxonomic classification.</title>
        <authorList>
            <person name="Goeker M."/>
        </authorList>
    </citation>
    <scope>NUCLEOTIDE SEQUENCE [LARGE SCALE GENOMIC DNA]</scope>
    <source>
        <strain evidence="3 4">DSM 22112</strain>
    </source>
</reference>
<dbReference type="InterPro" id="IPR035985">
    <property type="entry name" value="Ubiquitin-activating_enz"/>
</dbReference>
<dbReference type="PANTHER" id="PTHR10953">
    <property type="entry name" value="UBIQUITIN-ACTIVATING ENZYME E1"/>
    <property type="match status" value="1"/>
</dbReference>
<proteinExistence type="inferred from homology"/>
<accession>A0A366HZD0</accession>
<keyword evidence="3" id="KW-0548">Nucleotidyltransferase</keyword>
<dbReference type="RefSeq" id="WP_113921473.1">
    <property type="nucleotide sequence ID" value="NZ_QNRX01000018.1"/>
</dbReference>
<evidence type="ECO:0000313" key="4">
    <source>
        <dbReference type="Proteomes" id="UP000253490"/>
    </source>
</evidence>
<dbReference type="Proteomes" id="UP000253490">
    <property type="component" value="Unassembled WGS sequence"/>
</dbReference>
<organism evidence="3 4">
    <name type="scientific">Alkalibaculum bacchi</name>
    <dbReference type="NCBI Taxonomy" id="645887"/>
    <lineage>
        <taxon>Bacteria</taxon>
        <taxon>Bacillati</taxon>
        <taxon>Bacillota</taxon>
        <taxon>Clostridia</taxon>
        <taxon>Eubacteriales</taxon>
        <taxon>Eubacteriaceae</taxon>
        <taxon>Alkalibaculum</taxon>
    </lineage>
</organism>
<dbReference type="GO" id="GO:0008641">
    <property type="term" value="F:ubiquitin-like modifier activating enzyme activity"/>
    <property type="evidence" value="ECO:0007669"/>
    <property type="project" value="InterPro"/>
</dbReference>
<dbReference type="EMBL" id="QNRX01000018">
    <property type="protein sequence ID" value="RBP59690.1"/>
    <property type="molecule type" value="Genomic_DNA"/>
</dbReference>
<gene>
    <name evidence="3" type="ORF">DES36_11841</name>
</gene>
<dbReference type="OrthoDB" id="9804286at2"/>
<sequence>MRYERQIIMDEIGQEGQEKLGKSTVVVIGCGGLGSPVLTYLTLAGIGKLIIIDYDEVSESNLNRQFLHGEGDIGRLKIESAKEQLHALNSETEIIGIKEKLDEDNTSKIIQSANVVVNCVDNIQTRILVGRECIKQGIPLVEAGVQGFYGWIMNVRQETACLECIGFENIKLKPPLPIIGVTAGVIGCLQANECIKILLGLKGTLDGVMLQYDGIDGSFDRIKLQKDFSCKGHSCKNN</sequence>
<dbReference type="FunFam" id="3.40.50.720:FF:000080">
    <property type="entry name" value="Thiazole biosynthesis adenylyltransferase ThiF"/>
    <property type="match status" value="1"/>
</dbReference>
<dbReference type="Gene3D" id="3.40.50.720">
    <property type="entry name" value="NAD(P)-binding Rossmann-like Domain"/>
    <property type="match status" value="1"/>
</dbReference>
<keyword evidence="4" id="KW-1185">Reference proteome</keyword>
<dbReference type="CDD" id="cd00757">
    <property type="entry name" value="ThiF_MoeB_HesA_family"/>
    <property type="match status" value="1"/>
</dbReference>